<accession>A0A8H6NPA3</accession>
<gene>
    <name evidence="1" type="ORF">CPLU01_01353</name>
</gene>
<evidence type="ECO:0000313" key="1">
    <source>
        <dbReference type="EMBL" id="KAF6840038.1"/>
    </source>
</evidence>
<organism evidence="1 2">
    <name type="scientific">Colletotrichum plurivorum</name>
    <dbReference type="NCBI Taxonomy" id="2175906"/>
    <lineage>
        <taxon>Eukaryota</taxon>
        <taxon>Fungi</taxon>
        <taxon>Dikarya</taxon>
        <taxon>Ascomycota</taxon>
        <taxon>Pezizomycotina</taxon>
        <taxon>Sordariomycetes</taxon>
        <taxon>Hypocreomycetidae</taxon>
        <taxon>Glomerellales</taxon>
        <taxon>Glomerellaceae</taxon>
        <taxon>Colletotrichum</taxon>
        <taxon>Colletotrichum orchidearum species complex</taxon>
    </lineage>
</organism>
<comment type="caution">
    <text evidence="1">The sequence shown here is derived from an EMBL/GenBank/DDBJ whole genome shotgun (WGS) entry which is preliminary data.</text>
</comment>
<protein>
    <submittedName>
        <fullName evidence="1">Uncharacterized protein</fullName>
    </submittedName>
</protein>
<sequence>MDGRRHREETCISFELQHALRPEDDIIHVRAPVGHRGAVRREHPIPIQDARSTDLDPTTPQASCAVVHHSSGPARRKRVAAAFRCIPAVRFVGRFAGCDFPLQVRTTPLLLAAANPSKLCSLIVVETRDSQPAMQVRLCFAGHAVQVSTSRPVYIHVYIGVYFYV</sequence>
<reference evidence="1" key="1">
    <citation type="journal article" date="2020" name="Phytopathology">
        <title>Genome Sequence Resources of Colletotrichum truncatum, C. plurivorum, C. musicola, and C. sojae: Four Species Pathogenic to Soybean (Glycine max).</title>
        <authorList>
            <person name="Rogerio F."/>
            <person name="Boufleur T.R."/>
            <person name="Ciampi-Guillardi M."/>
            <person name="Sukno S.A."/>
            <person name="Thon M.R."/>
            <person name="Massola Junior N.S."/>
            <person name="Baroncelli R."/>
        </authorList>
    </citation>
    <scope>NUCLEOTIDE SEQUENCE</scope>
    <source>
        <strain evidence="1">LFN00145</strain>
    </source>
</reference>
<keyword evidence="2" id="KW-1185">Reference proteome</keyword>
<proteinExistence type="predicted"/>
<dbReference type="EMBL" id="WIGO01000009">
    <property type="protein sequence ID" value="KAF6840038.1"/>
    <property type="molecule type" value="Genomic_DNA"/>
</dbReference>
<dbReference type="Proteomes" id="UP000654918">
    <property type="component" value="Unassembled WGS sequence"/>
</dbReference>
<evidence type="ECO:0000313" key="2">
    <source>
        <dbReference type="Proteomes" id="UP000654918"/>
    </source>
</evidence>
<dbReference type="AlphaFoldDB" id="A0A8H6NPA3"/>
<name>A0A8H6NPA3_9PEZI</name>